<dbReference type="EMBL" id="GGEC01089927">
    <property type="protein sequence ID" value="MBX70411.1"/>
    <property type="molecule type" value="Transcribed_RNA"/>
</dbReference>
<accession>A0A2P2QU60</accession>
<dbReference type="AlphaFoldDB" id="A0A2P2QU60"/>
<evidence type="ECO:0000313" key="1">
    <source>
        <dbReference type="EMBL" id="MBX70411.1"/>
    </source>
</evidence>
<organism evidence="1">
    <name type="scientific">Rhizophora mucronata</name>
    <name type="common">Asiatic mangrove</name>
    <dbReference type="NCBI Taxonomy" id="61149"/>
    <lineage>
        <taxon>Eukaryota</taxon>
        <taxon>Viridiplantae</taxon>
        <taxon>Streptophyta</taxon>
        <taxon>Embryophyta</taxon>
        <taxon>Tracheophyta</taxon>
        <taxon>Spermatophyta</taxon>
        <taxon>Magnoliopsida</taxon>
        <taxon>eudicotyledons</taxon>
        <taxon>Gunneridae</taxon>
        <taxon>Pentapetalae</taxon>
        <taxon>rosids</taxon>
        <taxon>fabids</taxon>
        <taxon>Malpighiales</taxon>
        <taxon>Rhizophoraceae</taxon>
        <taxon>Rhizophora</taxon>
    </lineage>
</organism>
<name>A0A2P2QU60_RHIMU</name>
<reference evidence="1" key="1">
    <citation type="submission" date="2018-02" db="EMBL/GenBank/DDBJ databases">
        <title>Rhizophora mucronata_Transcriptome.</title>
        <authorList>
            <person name="Meera S.P."/>
            <person name="Sreeshan A."/>
            <person name="Augustine A."/>
        </authorList>
    </citation>
    <scope>NUCLEOTIDE SEQUENCE</scope>
    <source>
        <tissue evidence="1">Leaf</tissue>
    </source>
</reference>
<protein>
    <submittedName>
        <fullName evidence="1">Uncharacterized protein</fullName>
    </submittedName>
</protein>
<sequence>MLPKALGVRKCDISISLSLSLRFSSLLLAKATFSTRDLNSPSEA</sequence>
<proteinExistence type="predicted"/>